<dbReference type="AlphaFoldDB" id="A0A1G6U1I0"/>
<keyword evidence="5" id="KW-1185">Reference proteome</keyword>
<dbReference type="Pfam" id="PF19420">
    <property type="entry name" value="DDAH_eukar"/>
    <property type="match status" value="1"/>
</dbReference>
<dbReference type="Gene3D" id="3.75.10.10">
    <property type="entry name" value="L-arginine/glycine Amidinotransferase, Chain A"/>
    <property type="match status" value="1"/>
</dbReference>
<name>A0A1G6U1I0_9PROT</name>
<comment type="pathway">
    <text evidence="1">Amino-acid degradation; L-arginine degradation via ADI pathway; carbamoyl phosphate from L-arginine: step 1/2.</text>
</comment>
<evidence type="ECO:0000313" key="5">
    <source>
        <dbReference type="Proteomes" id="UP000198925"/>
    </source>
</evidence>
<dbReference type="GO" id="GO:0016990">
    <property type="term" value="F:arginine deiminase activity"/>
    <property type="evidence" value="ECO:0007669"/>
    <property type="project" value="UniProtKB-EC"/>
</dbReference>
<dbReference type="EMBL" id="FMZX01000007">
    <property type="protein sequence ID" value="SDD35188.1"/>
    <property type="molecule type" value="Genomic_DNA"/>
</dbReference>
<accession>A0A1G6U1I0</accession>
<keyword evidence="4" id="KW-0378">Hydrolase</keyword>
<dbReference type="PANTHER" id="PTHR47271">
    <property type="entry name" value="ARGININE DEIMINASE"/>
    <property type="match status" value="1"/>
</dbReference>
<dbReference type="PANTHER" id="PTHR47271:SF2">
    <property type="entry name" value="ARGININE DEIMINASE"/>
    <property type="match status" value="1"/>
</dbReference>
<protein>
    <recommendedName>
        <fullName evidence="2">arginine deiminase</fullName>
        <ecNumber evidence="2">3.5.3.6</ecNumber>
    </recommendedName>
</protein>
<dbReference type="STRING" id="938405.SAMN02927895_00176"/>
<evidence type="ECO:0000256" key="3">
    <source>
        <dbReference type="ARBA" id="ARBA00049429"/>
    </source>
</evidence>
<gene>
    <name evidence="4" type="ORF">SAMN04487779_100715</name>
</gene>
<dbReference type="Proteomes" id="UP000198925">
    <property type="component" value="Unassembled WGS sequence"/>
</dbReference>
<evidence type="ECO:0000256" key="1">
    <source>
        <dbReference type="ARBA" id="ARBA00005213"/>
    </source>
</evidence>
<dbReference type="SUPFAM" id="SSF55909">
    <property type="entry name" value="Pentein"/>
    <property type="match status" value="1"/>
</dbReference>
<sequence>MKRLIHRWTPPAPPGTLDAMPDWTVTSETGRLTDVLVCAPDHYRWLPTNSIARRTLAGGGQPDLQGLQAQHRELVAALEQGGATVHHLPPEPHLPYMAYTRDSVVVTHRGPVLCQLERPQRRGEYAALIDWHGGRFWRKSSAGTLEGGDIHILRPGLALIGASGGRTDLDGAEQLAGWLRAEGWEVRVQPFDEHFLHLDVLFCLAAPGLAAACLDVLPDDFIAWLTERGIACLPVPYRAAMQLGCNILSLGEGRVISAAESRELNAALRAEGVTVLDPALSLFTAGGGGPHCLTCPLHREEETP</sequence>
<evidence type="ECO:0000256" key="2">
    <source>
        <dbReference type="ARBA" id="ARBA00012171"/>
    </source>
</evidence>
<comment type="catalytic activity">
    <reaction evidence="3">
        <text>L-arginine + H2O = L-citrulline + NH4(+)</text>
        <dbReference type="Rhea" id="RHEA:19597"/>
        <dbReference type="ChEBI" id="CHEBI:15377"/>
        <dbReference type="ChEBI" id="CHEBI:28938"/>
        <dbReference type="ChEBI" id="CHEBI:32682"/>
        <dbReference type="ChEBI" id="CHEBI:57743"/>
        <dbReference type="EC" id="3.5.3.6"/>
    </reaction>
</comment>
<evidence type="ECO:0000313" key="4">
    <source>
        <dbReference type="EMBL" id="SDD35188.1"/>
    </source>
</evidence>
<dbReference type="EC" id="3.5.3.6" evidence="2"/>
<dbReference type="GO" id="GO:0019546">
    <property type="term" value="P:L-arginine deiminase pathway"/>
    <property type="evidence" value="ECO:0007669"/>
    <property type="project" value="TreeGrafter"/>
</dbReference>
<organism evidence="4 5">
    <name type="scientific">Belnapia rosea</name>
    <dbReference type="NCBI Taxonomy" id="938405"/>
    <lineage>
        <taxon>Bacteria</taxon>
        <taxon>Pseudomonadati</taxon>
        <taxon>Pseudomonadota</taxon>
        <taxon>Alphaproteobacteria</taxon>
        <taxon>Acetobacterales</taxon>
        <taxon>Roseomonadaceae</taxon>
        <taxon>Belnapia</taxon>
    </lineage>
</organism>
<reference evidence="4 5" key="1">
    <citation type="submission" date="2016-10" db="EMBL/GenBank/DDBJ databases">
        <authorList>
            <person name="de Groot N.N."/>
        </authorList>
    </citation>
    <scope>NUCLEOTIDE SEQUENCE [LARGE SCALE GENOMIC DNA]</scope>
    <source>
        <strain evidence="4 5">CPCC 100156</strain>
    </source>
</reference>
<proteinExistence type="predicted"/>